<feature type="transmembrane region" description="Helical" evidence="7">
    <location>
        <begin position="43"/>
        <end position="64"/>
    </location>
</feature>
<dbReference type="Proteomes" id="UP000269793">
    <property type="component" value="Chromosome I"/>
</dbReference>
<evidence type="ECO:0000256" key="3">
    <source>
        <dbReference type="ARBA" id="ARBA00022692"/>
    </source>
</evidence>
<dbReference type="EMBL" id="CP033148">
    <property type="protein sequence ID" value="AYO41356.1"/>
    <property type="molecule type" value="Genomic_DNA"/>
</dbReference>
<evidence type="ECO:0000256" key="1">
    <source>
        <dbReference type="ARBA" id="ARBA00004477"/>
    </source>
</evidence>
<dbReference type="OrthoDB" id="2014333at2759"/>
<gene>
    <name evidence="8" type="ORF">DNF11_0406</name>
</gene>
<dbReference type="Pfam" id="PF08285">
    <property type="entry name" value="DPM3"/>
    <property type="match status" value="1"/>
</dbReference>
<proteinExistence type="inferred from homology"/>
<sequence length="96" mass="10792">MTRASRFAGVAGCVLVVYLLFLFEILRVPFIPQDVSRAILPTLPWWVLVGTGAYLLFQVGWGLFTFNDTPKAHEELLMDIKTAKDYLSQRGVSIDS</sequence>
<reference evidence="8 9" key="1">
    <citation type="submission" date="2018-10" db="EMBL/GenBank/DDBJ databases">
        <title>Complete genome sequence of Malassezia restricta CBS 7877.</title>
        <authorList>
            <person name="Morand S.C."/>
            <person name="Bertignac M."/>
            <person name="Iltis A."/>
            <person name="Kolder I."/>
            <person name="Pirovano W."/>
            <person name="Jourdain R."/>
            <person name="Clavaud C."/>
        </authorList>
    </citation>
    <scope>NUCLEOTIDE SEQUENCE [LARGE SCALE GENOMIC DNA]</scope>
    <source>
        <strain evidence="8 9">CBS 7877</strain>
    </source>
</reference>
<evidence type="ECO:0000256" key="5">
    <source>
        <dbReference type="ARBA" id="ARBA00022989"/>
    </source>
</evidence>
<keyword evidence="5 7" id="KW-1133">Transmembrane helix</keyword>
<comment type="similarity">
    <text evidence="2 7">Belongs to the DPM3 family.</text>
</comment>
<keyword evidence="6 7" id="KW-0472">Membrane</keyword>
<keyword evidence="3 7" id="KW-0812">Transmembrane</keyword>
<evidence type="ECO:0000256" key="2">
    <source>
        <dbReference type="ARBA" id="ARBA00010430"/>
    </source>
</evidence>
<protein>
    <recommendedName>
        <fullName evidence="7">Dolichol-phosphate mannosyltransferase subunit 3</fullName>
    </recommendedName>
</protein>
<keyword evidence="4 7" id="KW-0256">Endoplasmic reticulum</keyword>
<organism evidence="8 9">
    <name type="scientific">Malassezia restricta (strain ATCC 96810 / NBRC 103918 / CBS 7877)</name>
    <name type="common">Seborrheic dermatitis infection agent</name>
    <dbReference type="NCBI Taxonomy" id="425264"/>
    <lineage>
        <taxon>Eukaryota</taxon>
        <taxon>Fungi</taxon>
        <taxon>Dikarya</taxon>
        <taxon>Basidiomycota</taxon>
        <taxon>Ustilaginomycotina</taxon>
        <taxon>Malasseziomycetes</taxon>
        <taxon>Malasseziales</taxon>
        <taxon>Malasseziaceae</taxon>
        <taxon>Malassezia</taxon>
    </lineage>
</organism>
<feature type="transmembrane region" description="Helical" evidence="7">
    <location>
        <begin position="7"/>
        <end position="31"/>
    </location>
</feature>
<keyword evidence="8" id="KW-0328">Glycosyltransferase</keyword>
<dbReference type="GO" id="GO:0005789">
    <property type="term" value="C:endoplasmic reticulum membrane"/>
    <property type="evidence" value="ECO:0007669"/>
    <property type="project" value="UniProtKB-SubCell"/>
</dbReference>
<dbReference type="AlphaFoldDB" id="A0A3G2S0Q2"/>
<evidence type="ECO:0000256" key="4">
    <source>
        <dbReference type="ARBA" id="ARBA00022824"/>
    </source>
</evidence>
<dbReference type="UniPathway" id="UPA00378"/>
<comment type="pathway">
    <text evidence="7">Protein modification; protein glycosylation.</text>
</comment>
<comment type="function">
    <text evidence="7">Stabilizer subunit of the dolichol-phosphate mannose (DPM) synthase complex; tethers catalytic subunit to the ER.</text>
</comment>
<evidence type="ECO:0000256" key="6">
    <source>
        <dbReference type="ARBA" id="ARBA00023136"/>
    </source>
</evidence>
<dbReference type="GO" id="GO:0006506">
    <property type="term" value="P:GPI anchor biosynthetic process"/>
    <property type="evidence" value="ECO:0007669"/>
    <property type="project" value="TreeGrafter"/>
</dbReference>
<evidence type="ECO:0000256" key="7">
    <source>
        <dbReference type="RuleBase" id="RU365085"/>
    </source>
</evidence>
<dbReference type="GO" id="GO:0033185">
    <property type="term" value="C:dolichol-phosphate-mannose synthase complex"/>
    <property type="evidence" value="ECO:0007669"/>
    <property type="project" value="TreeGrafter"/>
</dbReference>
<name>A0A3G2S0Q2_MALR7</name>
<dbReference type="VEuPathDB" id="FungiDB:DNF11_0406"/>
<keyword evidence="9" id="KW-1185">Reference proteome</keyword>
<dbReference type="PANTHER" id="PTHR16433">
    <property type="entry name" value="DOLICHOL-PHOSPHATE MANNOSYLTRANSFERASE SUBUNIT 3"/>
    <property type="match status" value="1"/>
</dbReference>
<comment type="subcellular location">
    <subcellularLocation>
        <location evidence="1 7">Endoplasmic reticulum membrane</location>
        <topology evidence="1 7">Multi-pass membrane protein</topology>
    </subcellularLocation>
</comment>
<comment type="subunit">
    <text evidence="7">Component of the dolichol-phosphate mannose (DPM) synthase complex.</text>
</comment>
<dbReference type="GO" id="GO:0016757">
    <property type="term" value="F:glycosyltransferase activity"/>
    <property type="evidence" value="ECO:0007669"/>
    <property type="project" value="UniProtKB-KW"/>
</dbReference>
<accession>A0A3G2S0Q2</accession>
<dbReference type="PANTHER" id="PTHR16433:SF0">
    <property type="entry name" value="DOLICHOL-PHOSPHATE MANNOSYLTRANSFERASE SUBUNIT 3"/>
    <property type="match status" value="1"/>
</dbReference>
<evidence type="ECO:0000313" key="8">
    <source>
        <dbReference type="EMBL" id="AYO41356.1"/>
    </source>
</evidence>
<dbReference type="InterPro" id="IPR013174">
    <property type="entry name" value="DPM3"/>
</dbReference>
<evidence type="ECO:0000313" key="9">
    <source>
        <dbReference type="Proteomes" id="UP000269793"/>
    </source>
</evidence>
<dbReference type="STRING" id="425264.A0A3G2S0Q2"/>
<keyword evidence="8" id="KW-0808">Transferase</keyword>